<organism evidence="2 3">
    <name type="scientific">Micromonospora echinospora</name>
    <name type="common">Micromonospora purpurea</name>
    <dbReference type="NCBI Taxonomy" id="1877"/>
    <lineage>
        <taxon>Bacteria</taxon>
        <taxon>Bacillati</taxon>
        <taxon>Actinomycetota</taxon>
        <taxon>Actinomycetes</taxon>
        <taxon>Micromonosporales</taxon>
        <taxon>Micromonosporaceae</taxon>
        <taxon>Micromonospora</taxon>
    </lineage>
</organism>
<dbReference type="AlphaFoldDB" id="A0A1C4YHK2"/>
<evidence type="ECO:0000313" key="2">
    <source>
        <dbReference type="EMBL" id="SCF20215.1"/>
    </source>
</evidence>
<feature type="chain" id="PRO_5008709180" evidence="1">
    <location>
        <begin position="24"/>
        <end position="390"/>
    </location>
</feature>
<accession>A0A1C4YHK2</accession>
<name>A0A1C4YHK2_MICEC</name>
<evidence type="ECO:0000256" key="1">
    <source>
        <dbReference type="SAM" id="SignalP"/>
    </source>
</evidence>
<gene>
    <name evidence="2" type="ORF">GA0070618_3999</name>
</gene>
<proteinExistence type="predicted"/>
<keyword evidence="3" id="KW-1185">Reference proteome</keyword>
<evidence type="ECO:0000313" key="3">
    <source>
        <dbReference type="Proteomes" id="UP000198253"/>
    </source>
</evidence>
<dbReference type="PROSITE" id="PS51257">
    <property type="entry name" value="PROKAR_LIPOPROTEIN"/>
    <property type="match status" value="1"/>
</dbReference>
<dbReference type="EMBL" id="LT607413">
    <property type="protein sequence ID" value="SCF20215.1"/>
    <property type="molecule type" value="Genomic_DNA"/>
</dbReference>
<protein>
    <submittedName>
        <fullName evidence="2">Uncharacterized protein</fullName>
    </submittedName>
</protein>
<sequence>MSRRRAVALLALVAVLLSGCARSPDTDADVRPLTLAWQPLTLPAPPGPPGRLLVRDAAACADRWYVVGAVADAVGDTRPAAWSSPDGVTWTALRTLPISHYGRQHVLYSVACRDGRIALLGAKSGGAHGNPRTATWRQSPDGTLTEVAAPFELFGGPRAVNVARIAAGPSGWLIAGSRRDGAAVWSSADADRFTLREGAAELAGDGRGRTSAHDAAAGPSGWFLAGSLLPTGGTSLLPVAWTSSDGAAWRRWMLPATAGGGQAHRVARVGSAVVVVGSRGDGFGAWRWDGAGWREAGAFGAAAGPGVAWVDGLAVAGEQVVAVAGDGGGYGMWISPDAGGSWRPVGLPAVVPDGGDSAVAVAGAGDRVVVVADDGGSSRVWSASVRDVGR</sequence>
<dbReference type="Proteomes" id="UP000198253">
    <property type="component" value="Chromosome I"/>
</dbReference>
<reference evidence="3" key="1">
    <citation type="submission" date="2016-06" db="EMBL/GenBank/DDBJ databases">
        <authorList>
            <person name="Varghese N."/>
            <person name="Submissions Spin"/>
        </authorList>
    </citation>
    <scope>NUCLEOTIDE SEQUENCE [LARGE SCALE GENOMIC DNA]</scope>
    <source>
        <strain evidence="3">DSM 43816</strain>
    </source>
</reference>
<dbReference type="OrthoDB" id="4894058at2"/>
<feature type="signal peptide" evidence="1">
    <location>
        <begin position="1"/>
        <end position="23"/>
    </location>
</feature>
<dbReference type="SUPFAM" id="SSF110296">
    <property type="entry name" value="Oligoxyloglucan reducing end-specific cellobiohydrolase"/>
    <property type="match status" value="1"/>
</dbReference>
<keyword evidence="1" id="KW-0732">Signal</keyword>
<dbReference type="RefSeq" id="WP_143740297.1">
    <property type="nucleotide sequence ID" value="NZ_LT607413.1"/>
</dbReference>
<dbReference type="InParanoid" id="A0A1C4YHK2"/>